<reference evidence="7 8" key="1">
    <citation type="submission" date="2019-02" db="EMBL/GenBank/DDBJ databases">
        <title>Deep-cultivation of Planctomycetes and their phenomic and genomic characterization uncovers novel biology.</title>
        <authorList>
            <person name="Wiegand S."/>
            <person name="Jogler M."/>
            <person name="Boedeker C."/>
            <person name="Pinto D."/>
            <person name="Vollmers J."/>
            <person name="Rivas-Marin E."/>
            <person name="Kohn T."/>
            <person name="Peeters S.H."/>
            <person name="Heuer A."/>
            <person name="Rast P."/>
            <person name="Oberbeckmann S."/>
            <person name="Bunk B."/>
            <person name="Jeske O."/>
            <person name="Meyerdierks A."/>
            <person name="Storesund J.E."/>
            <person name="Kallscheuer N."/>
            <person name="Luecker S."/>
            <person name="Lage O.M."/>
            <person name="Pohl T."/>
            <person name="Merkel B.J."/>
            <person name="Hornburger P."/>
            <person name="Mueller R.-W."/>
            <person name="Bruemmer F."/>
            <person name="Labrenz M."/>
            <person name="Spormann A.M."/>
            <person name="Op den Camp H."/>
            <person name="Overmann J."/>
            <person name="Amann R."/>
            <person name="Jetten M.S.M."/>
            <person name="Mascher T."/>
            <person name="Medema M.H."/>
            <person name="Devos D.P."/>
            <person name="Kaster A.-K."/>
            <person name="Ovreas L."/>
            <person name="Rohde M."/>
            <person name="Galperin M.Y."/>
            <person name="Jogler C."/>
        </authorList>
    </citation>
    <scope>NUCLEOTIDE SEQUENCE [LARGE SCALE GENOMIC DNA]</scope>
    <source>
        <strain evidence="7 8">ETA_A1</strain>
    </source>
</reference>
<name>A0A517XW85_9BACT</name>
<dbReference type="Pfam" id="PF08281">
    <property type="entry name" value="Sigma70_r4_2"/>
    <property type="match status" value="1"/>
</dbReference>
<keyword evidence="2" id="KW-0805">Transcription regulation</keyword>
<dbReference type="InterPro" id="IPR039425">
    <property type="entry name" value="RNA_pol_sigma-70-like"/>
</dbReference>
<keyword evidence="4" id="KW-0238">DNA-binding</keyword>
<keyword evidence="3" id="KW-0731">Sigma factor</keyword>
<organism evidence="7 8">
    <name type="scientific">Urbifossiella limnaea</name>
    <dbReference type="NCBI Taxonomy" id="2528023"/>
    <lineage>
        <taxon>Bacteria</taxon>
        <taxon>Pseudomonadati</taxon>
        <taxon>Planctomycetota</taxon>
        <taxon>Planctomycetia</taxon>
        <taxon>Gemmatales</taxon>
        <taxon>Gemmataceae</taxon>
        <taxon>Urbifossiella</taxon>
    </lineage>
</organism>
<dbReference type="SUPFAM" id="SSF88946">
    <property type="entry name" value="Sigma2 domain of RNA polymerase sigma factors"/>
    <property type="match status" value="1"/>
</dbReference>
<dbReference type="SUPFAM" id="SSF88659">
    <property type="entry name" value="Sigma3 and sigma4 domains of RNA polymerase sigma factors"/>
    <property type="match status" value="1"/>
</dbReference>
<dbReference type="OrthoDB" id="265297at2"/>
<dbReference type="Gene3D" id="1.10.10.10">
    <property type="entry name" value="Winged helix-like DNA-binding domain superfamily/Winged helix DNA-binding domain"/>
    <property type="match status" value="1"/>
</dbReference>
<dbReference type="InterPro" id="IPR013249">
    <property type="entry name" value="RNA_pol_sigma70_r4_t2"/>
</dbReference>
<dbReference type="InterPro" id="IPR014284">
    <property type="entry name" value="RNA_pol_sigma-70_dom"/>
</dbReference>
<dbReference type="Gene3D" id="1.10.1740.10">
    <property type="match status" value="1"/>
</dbReference>
<evidence type="ECO:0000313" key="7">
    <source>
        <dbReference type="EMBL" id="QDU21760.1"/>
    </source>
</evidence>
<dbReference type="InterPro" id="IPR013325">
    <property type="entry name" value="RNA_pol_sigma_r2"/>
</dbReference>
<dbReference type="PANTHER" id="PTHR43133:SF58">
    <property type="entry name" value="ECF RNA POLYMERASE SIGMA FACTOR SIGD"/>
    <property type="match status" value="1"/>
</dbReference>
<dbReference type="AlphaFoldDB" id="A0A517XW85"/>
<sequence length="207" mass="22734">MSDGHELGVLLGRARRGDQAALDELLARVRPYLYLLVRRQLQPGLRQKLGESDIVQETLVKIHAGLSPTTPVAGGHFEGEGPPAFLNWVSQIVAHLIVDLGRRGKALKRNEDREVPGSKVFETLSGGSTPEQAAERAEKALQLAAAMERLPRHQREVLQWRVFEQFSYAQISALTGKSEGALRVVTTRAMEALRADGELRRIMGAGA</sequence>
<evidence type="ECO:0000256" key="4">
    <source>
        <dbReference type="ARBA" id="ARBA00023125"/>
    </source>
</evidence>
<gene>
    <name evidence="7" type="primary">sigD</name>
    <name evidence="7" type="ORF">ETAA1_37330</name>
</gene>
<dbReference type="InterPro" id="IPR036388">
    <property type="entry name" value="WH-like_DNA-bd_sf"/>
</dbReference>
<proteinExistence type="inferred from homology"/>
<dbReference type="InterPro" id="IPR013324">
    <property type="entry name" value="RNA_pol_sigma_r3/r4-like"/>
</dbReference>
<protein>
    <submittedName>
        <fullName evidence="7">ECF RNA polymerase sigma factor SigD</fullName>
    </submittedName>
</protein>
<dbReference type="GO" id="GO:0006352">
    <property type="term" value="P:DNA-templated transcription initiation"/>
    <property type="evidence" value="ECO:0007669"/>
    <property type="project" value="InterPro"/>
</dbReference>
<evidence type="ECO:0000256" key="5">
    <source>
        <dbReference type="ARBA" id="ARBA00023163"/>
    </source>
</evidence>
<keyword evidence="8" id="KW-1185">Reference proteome</keyword>
<evidence type="ECO:0000256" key="3">
    <source>
        <dbReference type="ARBA" id="ARBA00023082"/>
    </source>
</evidence>
<dbReference type="NCBIfam" id="TIGR02937">
    <property type="entry name" value="sigma70-ECF"/>
    <property type="match status" value="1"/>
</dbReference>
<evidence type="ECO:0000313" key="8">
    <source>
        <dbReference type="Proteomes" id="UP000319576"/>
    </source>
</evidence>
<feature type="domain" description="RNA polymerase sigma factor 70 region 4 type 2" evidence="6">
    <location>
        <begin position="141"/>
        <end position="193"/>
    </location>
</feature>
<keyword evidence="5" id="KW-0804">Transcription</keyword>
<dbReference type="GO" id="GO:0003677">
    <property type="term" value="F:DNA binding"/>
    <property type="evidence" value="ECO:0007669"/>
    <property type="project" value="UniProtKB-KW"/>
</dbReference>
<evidence type="ECO:0000256" key="2">
    <source>
        <dbReference type="ARBA" id="ARBA00023015"/>
    </source>
</evidence>
<dbReference type="Proteomes" id="UP000319576">
    <property type="component" value="Chromosome"/>
</dbReference>
<evidence type="ECO:0000256" key="1">
    <source>
        <dbReference type="ARBA" id="ARBA00010641"/>
    </source>
</evidence>
<dbReference type="KEGG" id="uli:ETAA1_37330"/>
<dbReference type="GO" id="GO:0016987">
    <property type="term" value="F:sigma factor activity"/>
    <property type="evidence" value="ECO:0007669"/>
    <property type="project" value="UniProtKB-KW"/>
</dbReference>
<evidence type="ECO:0000259" key="6">
    <source>
        <dbReference type="Pfam" id="PF08281"/>
    </source>
</evidence>
<dbReference type="PANTHER" id="PTHR43133">
    <property type="entry name" value="RNA POLYMERASE ECF-TYPE SIGMA FACTO"/>
    <property type="match status" value="1"/>
</dbReference>
<dbReference type="RefSeq" id="WP_145240962.1">
    <property type="nucleotide sequence ID" value="NZ_CP036273.1"/>
</dbReference>
<dbReference type="EMBL" id="CP036273">
    <property type="protein sequence ID" value="QDU21760.1"/>
    <property type="molecule type" value="Genomic_DNA"/>
</dbReference>
<comment type="similarity">
    <text evidence="1">Belongs to the sigma-70 factor family. ECF subfamily.</text>
</comment>
<accession>A0A517XW85</accession>